<keyword evidence="1" id="KW-0472">Membrane</keyword>
<dbReference type="RefSeq" id="WP_092958808.1">
    <property type="nucleotide sequence ID" value="NZ_FOSQ01000002.1"/>
</dbReference>
<gene>
    <name evidence="2" type="ORF">SAMN02745775_102599</name>
</gene>
<keyword evidence="3" id="KW-1185">Reference proteome</keyword>
<reference evidence="2 3" key="1">
    <citation type="submission" date="2016-10" db="EMBL/GenBank/DDBJ databases">
        <authorList>
            <person name="de Groot N.N."/>
        </authorList>
    </citation>
    <scope>NUCLEOTIDE SEQUENCE [LARGE SCALE GENOMIC DNA]</scope>
    <source>
        <strain evidence="2 3">DSM 19981</strain>
    </source>
</reference>
<dbReference type="Proteomes" id="UP000199473">
    <property type="component" value="Unassembled WGS sequence"/>
</dbReference>
<sequence>MSSNPASLSLPLISKADTPRRGRLQRGIAMITAAAMLTACVSTREGRIGADDGTDACRAQVVALDSTGNFFGEEMIRGAAIGAVGGAALGALLAAASGGRGRNIAAGAAIGAVGGAVVGGTAGYFSARQQQAQDQASLSMAVANDLAAENAQLDRTWIAYTQLMDCRFGTAQRIRQAFRAGQLQRPQAEAQLADVRARTQRDLALARSINDKIGERGQQFDVAIENIAPGTKDQVMSGARVSRAVPVQARSTVALKLRPDPNAPDVTQISAREAVTLRPSYNGFTMVETASGVRGYAPASAFPEARNLGAAPPPPSASTGGDFRSLAASNIARRDNFSQSLDNTERLAQGAGFELAS</sequence>
<evidence type="ECO:0000313" key="3">
    <source>
        <dbReference type="Proteomes" id="UP000199473"/>
    </source>
</evidence>
<evidence type="ECO:0000256" key="1">
    <source>
        <dbReference type="SAM" id="Phobius"/>
    </source>
</evidence>
<proteinExistence type="predicted"/>
<keyword evidence="1" id="KW-0812">Transmembrane</keyword>
<accession>A0A1I3ZPB8</accession>
<organism evidence="2 3">
    <name type="scientific">Falsiroseomonas stagni DSM 19981</name>
    <dbReference type="NCBI Taxonomy" id="1123062"/>
    <lineage>
        <taxon>Bacteria</taxon>
        <taxon>Pseudomonadati</taxon>
        <taxon>Pseudomonadota</taxon>
        <taxon>Alphaproteobacteria</taxon>
        <taxon>Acetobacterales</taxon>
        <taxon>Roseomonadaceae</taxon>
        <taxon>Falsiroseomonas</taxon>
    </lineage>
</organism>
<protein>
    <recommendedName>
        <fullName evidence="4">Glycine zipper</fullName>
    </recommendedName>
</protein>
<keyword evidence="1" id="KW-1133">Transmembrane helix</keyword>
<dbReference type="STRING" id="1123062.SAMN02745775_102599"/>
<name>A0A1I3ZPB8_9PROT</name>
<feature type="transmembrane region" description="Helical" evidence="1">
    <location>
        <begin position="103"/>
        <end position="125"/>
    </location>
</feature>
<dbReference type="EMBL" id="FOSQ01000002">
    <property type="protein sequence ID" value="SFK45399.1"/>
    <property type="molecule type" value="Genomic_DNA"/>
</dbReference>
<evidence type="ECO:0000313" key="2">
    <source>
        <dbReference type="EMBL" id="SFK45399.1"/>
    </source>
</evidence>
<dbReference type="OrthoDB" id="7258832at2"/>
<dbReference type="AlphaFoldDB" id="A0A1I3ZPB8"/>
<feature type="transmembrane region" description="Helical" evidence="1">
    <location>
        <begin position="75"/>
        <end position="96"/>
    </location>
</feature>
<evidence type="ECO:0008006" key="4">
    <source>
        <dbReference type="Google" id="ProtNLM"/>
    </source>
</evidence>